<reference evidence="3" key="1">
    <citation type="submission" date="2020-06" db="EMBL/GenBank/DDBJ databases">
        <title>WGS assembly of Ceratodon purpureus strain R40.</title>
        <authorList>
            <person name="Carey S.B."/>
            <person name="Jenkins J."/>
            <person name="Shu S."/>
            <person name="Lovell J.T."/>
            <person name="Sreedasyam A."/>
            <person name="Maumus F."/>
            <person name="Tiley G.P."/>
            <person name="Fernandez-Pozo N."/>
            <person name="Barry K."/>
            <person name="Chen C."/>
            <person name="Wang M."/>
            <person name="Lipzen A."/>
            <person name="Daum C."/>
            <person name="Saski C.A."/>
            <person name="Payton A.C."/>
            <person name="Mcbreen J.C."/>
            <person name="Conrad R.E."/>
            <person name="Kollar L.M."/>
            <person name="Olsson S."/>
            <person name="Huttunen S."/>
            <person name="Landis J.B."/>
            <person name="Wickett N.J."/>
            <person name="Johnson M.G."/>
            <person name="Rensing S.A."/>
            <person name="Grimwood J."/>
            <person name="Schmutz J."/>
            <person name="Mcdaniel S.F."/>
        </authorList>
    </citation>
    <scope>NUCLEOTIDE SEQUENCE</scope>
    <source>
        <strain evidence="3">R40</strain>
    </source>
</reference>
<dbReference type="Proteomes" id="UP000822688">
    <property type="component" value="Chromosome 1"/>
</dbReference>
<feature type="signal peptide" evidence="2">
    <location>
        <begin position="1"/>
        <end position="25"/>
    </location>
</feature>
<feature type="region of interest" description="Disordered" evidence="1">
    <location>
        <begin position="36"/>
        <end position="65"/>
    </location>
</feature>
<evidence type="ECO:0000256" key="2">
    <source>
        <dbReference type="SAM" id="SignalP"/>
    </source>
</evidence>
<keyword evidence="2" id="KW-0732">Signal</keyword>
<organism evidence="3 4">
    <name type="scientific">Ceratodon purpureus</name>
    <name type="common">Fire moss</name>
    <name type="synonym">Dicranum purpureum</name>
    <dbReference type="NCBI Taxonomy" id="3225"/>
    <lineage>
        <taxon>Eukaryota</taxon>
        <taxon>Viridiplantae</taxon>
        <taxon>Streptophyta</taxon>
        <taxon>Embryophyta</taxon>
        <taxon>Bryophyta</taxon>
        <taxon>Bryophytina</taxon>
        <taxon>Bryopsida</taxon>
        <taxon>Dicranidae</taxon>
        <taxon>Pseudoditrichales</taxon>
        <taxon>Ditrichaceae</taxon>
        <taxon>Ceratodon</taxon>
    </lineage>
</organism>
<comment type="caution">
    <text evidence="3">The sequence shown here is derived from an EMBL/GenBank/DDBJ whole genome shotgun (WGS) entry which is preliminary data.</text>
</comment>
<name>A0A8T0JB29_CERPU</name>
<keyword evidence="4" id="KW-1185">Reference proteome</keyword>
<feature type="chain" id="PRO_5035766179" description="Secreted protein" evidence="2">
    <location>
        <begin position="26"/>
        <end position="65"/>
    </location>
</feature>
<evidence type="ECO:0000256" key="1">
    <source>
        <dbReference type="SAM" id="MobiDB-lite"/>
    </source>
</evidence>
<dbReference type="EMBL" id="CM026421">
    <property type="protein sequence ID" value="KAG0591911.1"/>
    <property type="molecule type" value="Genomic_DNA"/>
</dbReference>
<evidence type="ECO:0000313" key="3">
    <source>
        <dbReference type="EMBL" id="KAG0591911.1"/>
    </source>
</evidence>
<proteinExistence type="predicted"/>
<protein>
    <recommendedName>
        <fullName evidence="5">Secreted protein</fullName>
    </recommendedName>
</protein>
<sequence>MCITISLHNSLRLLWVLAQVRIVDVSSVRAVDTKNPTYSRDLRLESPKTQKTYRSPGCSRATAPD</sequence>
<gene>
    <name evidence="3" type="ORF">KC19_1G211200</name>
</gene>
<dbReference type="AlphaFoldDB" id="A0A8T0JB29"/>
<evidence type="ECO:0000313" key="4">
    <source>
        <dbReference type="Proteomes" id="UP000822688"/>
    </source>
</evidence>
<accession>A0A8T0JB29</accession>
<evidence type="ECO:0008006" key="5">
    <source>
        <dbReference type="Google" id="ProtNLM"/>
    </source>
</evidence>